<keyword evidence="4" id="KW-0238">DNA-binding</keyword>
<sequence length="188" mass="21862">MKITSENFIHQLIKKNPSALDYVIDNYSNLMFKVITSVLGTDHREDCMECLNDVILKVWNNISSYKSEESKFTSWLIAVSKYNAIDYKRKLIKTKDQCDIDDITLINEKSTEDIILDNENRNELLNIINTLEYPDREIFIRRYLIGDSINTICSSLNLTRSSVDNRIFRGKKKLKEQLTSGYGGFVNE</sequence>
<dbReference type="SUPFAM" id="SSF88946">
    <property type="entry name" value="Sigma2 domain of RNA polymerase sigma factors"/>
    <property type="match status" value="1"/>
</dbReference>
<dbReference type="RefSeq" id="WP_206871133.1">
    <property type="nucleotide sequence ID" value="NZ_BMBA01000003.1"/>
</dbReference>
<comment type="similarity">
    <text evidence="1">Belongs to the sigma-70 factor family. ECF subfamily.</text>
</comment>
<dbReference type="Proteomes" id="UP000663802">
    <property type="component" value="Unassembled WGS sequence"/>
</dbReference>
<dbReference type="Pfam" id="PF08281">
    <property type="entry name" value="Sigma70_r4_2"/>
    <property type="match status" value="1"/>
</dbReference>
<evidence type="ECO:0000259" key="6">
    <source>
        <dbReference type="Pfam" id="PF04542"/>
    </source>
</evidence>
<dbReference type="Pfam" id="PF04542">
    <property type="entry name" value="Sigma70_r2"/>
    <property type="match status" value="1"/>
</dbReference>
<evidence type="ECO:0000313" key="8">
    <source>
        <dbReference type="EMBL" id="GFZ32892.1"/>
    </source>
</evidence>
<proteinExistence type="inferred from homology"/>
<dbReference type="EMBL" id="BMBA01000003">
    <property type="protein sequence ID" value="GFZ32892.1"/>
    <property type="molecule type" value="Genomic_DNA"/>
</dbReference>
<dbReference type="SUPFAM" id="SSF88659">
    <property type="entry name" value="Sigma3 and sigma4 domains of RNA polymerase sigma factors"/>
    <property type="match status" value="1"/>
</dbReference>
<keyword evidence="9" id="KW-1185">Reference proteome</keyword>
<feature type="domain" description="RNA polymerase sigma factor 70 region 4 type 2" evidence="7">
    <location>
        <begin position="122"/>
        <end position="174"/>
    </location>
</feature>
<accession>A0ABQ1EDN2</accession>
<dbReference type="Gene3D" id="1.10.10.10">
    <property type="entry name" value="Winged helix-like DNA-binding domain superfamily/Winged helix DNA-binding domain"/>
    <property type="match status" value="1"/>
</dbReference>
<feature type="domain" description="RNA polymerase sigma-70 region 2" evidence="6">
    <location>
        <begin position="24"/>
        <end position="90"/>
    </location>
</feature>
<dbReference type="InterPro" id="IPR007627">
    <property type="entry name" value="RNA_pol_sigma70_r2"/>
</dbReference>
<evidence type="ECO:0000256" key="1">
    <source>
        <dbReference type="ARBA" id="ARBA00010641"/>
    </source>
</evidence>
<dbReference type="InterPro" id="IPR014284">
    <property type="entry name" value="RNA_pol_sigma-70_dom"/>
</dbReference>
<dbReference type="InterPro" id="IPR039425">
    <property type="entry name" value="RNA_pol_sigma-70-like"/>
</dbReference>
<evidence type="ECO:0000256" key="3">
    <source>
        <dbReference type="ARBA" id="ARBA00023082"/>
    </source>
</evidence>
<keyword evidence="8" id="KW-0240">DNA-directed RNA polymerase</keyword>
<dbReference type="PANTHER" id="PTHR43133">
    <property type="entry name" value="RNA POLYMERASE ECF-TYPE SIGMA FACTO"/>
    <property type="match status" value="1"/>
</dbReference>
<dbReference type="InterPro" id="IPR036388">
    <property type="entry name" value="WH-like_DNA-bd_sf"/>
</dbReference>
<reference evidence="8 9" key="1">
    <citation type="journal article" date="2021" name="Int. J. Syst. Evol. Microbiol.">
        <title>Clostridium zeae sp. nov., isolated from corn silage.</title>
        <authorList>
            <person name="Kobayashi H."/>
            <person name="Tanizawa Y."/>
            <person name="Yagura M."/>
            <person name="Sakamoto M."/>
            <person name="Ohkuma M."/>
            <person name="Tohno M."/>
        </authorList>
    </citation>
    <scope>NUCLEOTIDE SEQUENCE [LARGE SCALE GENOMIC DNA]</scope>
    <source>
        <strain evidence="8 9">CSC2</strain>
    </source>
</reference>
<keyword evidence="3" id="KW-0731">Sigma factor</keyword>
<evidence type="ECO:0000256" key="4">
    <source>
        <dbReference type="ARBA" id="ARBA00023125"/>
    </source>
</evidence>
<dbReference type="PANTHER" id="PTHR43133:SF8">
    <property type="entry name" value="RNA POLYMERASE SIGMA FACTOR HI_1459-RELATED"/>
    <property type="match status" value="1"/>
</dbReference>
<dbReference type="InterPro" id="IPR013249">
    <property type="entry name" value="RNA_pol_sigma70_r4_t2"/>
</dbReference>
<evidence type="ECO:0000259" key="7">
    <source>
        <dbReference type="Pfam" id="PF08281"/>
    </source>
</evidence>
<name>A0ABQ1EDN2_9CLOT</name>
<dbReference type="InterPro" id="IPR013325">
    <property type="entry name" value="RNA_pol_sigma_r2"/>
</dbReference>
<evidence type="ECO:0000256" key="2">
    <source>
        <dbReference type="ARBA" id="ARBA00023015"/>
    </source>
</evidence>
<comment type="caution">
    <text evidence="8">The sequence shown here is derived from an EMBL/GenBank/DDBJ whole genome shotgun (WGS) entry which is preliminary data.</text>
</comment>
<organism evidence="8 9">
    <name type="scientific">Clostridium zeae</name>
    <dbReference type="NCBI Taxonomy" id="2759022"/>
    <lineage>
        <taxon>Bacteria</taxon>
        <taxon>Bacillati</taxon>
        <taxon>Bacillota</taxon>
        <taxon>Clostridia</taxon>
        <taxon>Eubacteriales</taxon>
        <taxon>Clostridiaceae</taxon>
        <taxon>Clostridium</taxon>
    </lineage>
</organism>
<dbReference type="InterPro" id="IPR013324">
    <property type="entry name" value="RNA_pol_sigma_r3/r4-like"/>
</dbReference>
<keyword evidence="2" id="KW-0805">Transcription regulation</keyword>
<keyword evidence="5" id="KW-0804">Transcription</keyword>
<dbReference type="NCBIfam" id="TIGR02937">
    <property type="entry name" value="sigma70-ECF"/>
    <property type="match status" value="1"/>
</dbReference>
<gene>
    <name evidence="8" type="ORF">CSC2_34180</name>
</gene>
<dbReference type="GO" id="GO:0000428">
    <property type="term" value="C:DNA-directed RNA polymerase complex"/>
    <property type="evidence" value="ECO:0007669"/>
    <property type="project" value="UniProtKB-KW"/>
</dbReference>
<evidence type="ECO:0000313" key="9">
    <source>
        <dbReference type="Proteomes" id="UP000663802"/>
    </source>
</evidence>
<dbReference type="Gene3D" id="1.10.1740.10">
    <property type="match status" value="1"/>
</dbReference>
<evidence type="ECO:0000256" key="5">
    <source>
        <dbReference type="ARBA" id="ARBA00023163"/>
    </source>
</evidence>
<protein>
    <submittedName>
        <fullName evidence="8">DNA-directed RNA polymerase sigma-70 factor</fullName>
    </submittedName>
</protein>